<evidence type="ECO:0000313" key="2">
    <source>
        <dbReference type="EMBL" id="KAJ8427198.1"/>
    </source>
</evidence>
<name>A0A9Q1GW53_9CARY</name>
<evidence type="ECO:0000256" key="1">
    <source>
        <dbReference type="SAM" id="MobiDB-lite"/>
    </source>
</evidence>
<proteinExistence type="predicted"/>
<feature type="compositionally biased region" description="Low complexity" evidence="1">
    <location>
        <begin position="154"/>
        <end position="163"/>
    </location>
</feature>
<sequence>MLRYLQRCTANHVFPLADSQNGVRASELFILWAALNRKVINTGAFIADHIDEHAKSTKWLLLGVVSSRFYPRLWAMVPRALGGNQLWLNHHGHALFPLPNQDKTIITCPSNLVYNDDEDGESGGESDDGGDDGSDDDVEEVPQGQRGIRWASKGPSAGTSITTATSSGAMGPFMFQTVLDCLNQLQVQNQEILRNQQNMAYMNIATLELFTTKQIQSFRPIRKEEVAYLINSIAMEEGSVVNLSNKPFNLYFDVTQDNYFCLDISFEYIDHARYCTFVDISISIQSDLES</sequence>
<evidence type="ECO:0000313" key="3">
    <source>
        <dbReference type="Proteomes" id="UP001153076"/>
    </source>
</evidence>
<dbReference type="Proteomes" id="UP001153076">
    <property type="component" value="Unassembled WGS sequence"/>
</dbReference>
<feature type="compositionally biased region" description="Acidic residues" evidence="1">
    <location>
        <begin position="116"/>
        <end position="140"/>
    </location>
</feature>
<organism evidence="2 3">
    <name type="scientific">Carnegiea gigantea</name>
    <dbReference type="NCBI Taxonomy" id="171969"/>
    <lineage>
        <taxon>Eukaryota</taxon>
        <taxon>Viridiplantae</taxon>
        <taxon>Streptophyta</taxon>
        <taxon>Embryophyta</taxon>
        <taxon>Tracheophyta</taxon>
        <taxon>Spermatophyta</taxon>
        <taxon>Magnoliopsida</taxon>
        <taxon>eudicotyledons</taxon>
        <taxon>Gunneridae</taxon>
        <taxon>Pentapetalae</taxon>
        <taxon>Caryophyllales</taxon>
        <taxon>Cactineae</taxon>
        <taxon>Cactaceae</taxon>
        <taxon>Cactoideae</taxon>
        <taxon>Echinocereeae</taxon>
        <taxon>Carnegiea</taxon>
    </lineage>
</organism>
<dbReference type="AlphaFoldDB" id="A0A9Q1GW53"/>
<feature type="region of interest" description="Disordered" evidence="1">
    <location>
        <begin position="116"/>
        <end position="163"/>
    </location>
</feature>
<accession>A0A9Q1GW53</accession>
<dbReference type="OrthoDB" id="1685790at2759"/>
<dbReference type="EMBL" id="JAKOGI010001175">
    <property type="protein sequence ID" value="KAJ8427198.1"/>
    <property type="molecule type" value="Genomic_DNA"/>
</dbReference>
<keyword evidence="3" id="KW-1185">Reference proteome</keyword>
<protein>
    <submittedName>
        <fullName evidence="2">Uncharacterized protein</fullName>
    </submittedName>
</protein>
<reference evidence="2" key="1">
    <citation type="submission" date="2022-04" db="EMBL/GenBank/DDBJ databases">
        <title>Carnegiea gigantea Genome sequencing and assembly v2.</title>
        <authorList>
            <person name="Copetti D."/>
            <person name="Sanderson M.J."/>
            <person name="Burquez A."/>
            <person name="Wojciechowski M.F."/>
        </authorList>
    </citation>
    <scope>NUCLEOTIDE SEQUENCE</scope>
    <source>
        <strain evidence="2">SGP5-SGP5p</strain>
        <tissue evidence="2">Aerial part</tissue>
    </source>
</reference>
<gene>
    <name evidence="2" type="ORF">Cgig2_011774</name>
</gene>
<comment type="caution">
    <text evidence="2">The sequence shown here is derived from an EMBL/GenBank/DDBJ whole genome shotgun (WGS) entry which is preliminary data.</text>
</comment>